<dbReference type="OrthoDB" id="674527at2"/>
<protein>
    <recommendedName>
        <fullName evidence="3">Catechol 2,3-dioxygenase-like lactoylglutathione lyase family enzyme</fullName>
    </recommendedName>
</protein>
<dbReference type="RefSeq" id="WP_109615877.1">
    <property type="nucleotide sequence ID" value="NZ_QGDO01000001.1"/>
</dbReference>
<dbReference type="Gene3D" id="3.10.180.10">
    <property type="entry name" value="2,3-Dihydroxybiphenyl 1,2-Dioxygenase, domain 1"/>
    <property type="match status" value="1"/>
</dbReference>
<name>A0A315ZI42_SEDFL</name>
<dbReference type="EMBL" id="QGDO01000001">
    <property type="protein sequence ID" value="PWJ44384.1"/>
    <property type="molecule type" value="Genomic_DNA"/>
</dbReference>
<evidence type="ECO:0000313" key="2">
    <source>
        <dbReference type="Proteomes" id="UP000245535"/>
    </source>
</evidence>
<evidence type="ECO:0000313" key="1">
    <source>
        <dbReference type="EMBL" id="PWJ44384.1"/>
    </source>
</evidence>
<reference evidence="1 2" key="1">
    <citation type="submission" date="2018-03" db="EMBL/GenBank/DDBJ databases">
        <title>Genomic Encyclopedia of Archaeal and Bacterial Type Strains, Phase II (KMG-II): from individual species to whole genera.</title>
        <authorList>
            <person name="Goeker M."/>
        </authorList>
    </citation>
    <scope>NUCLEOTIDE SEQUENCE [LARGE SCALE GENOMIC DNA]</scope>
    <source>
        <strain evidence="1 2">DSM 28229</strain>
    </source>
</reference>
<dbReference type="Proteomes" id="UP000245535">
    <property type="component" value="Unassembled WGS sequence"/>
</dbReference>
<keyword evidence="2" id="KW-1185">Reference proteome</keyword>
<dbReference type="SUPFAM" id="SSF54593">
    <property type="entry name" value="Glyoxalase/Bleomycin resistance protein/Dihydroxybiphenyl dioxygenase"/>
    <property type="match status" value="1"/>
</dbReference>
<proteinExistence type="predicted"/>
<sequence>MKEDSVKSIRAFIGAKDFELSKAFYHSLGFEEVMIGEKMSLFHKGEQVSFYLQDYYVEEWVNNTMLFLEVNSAEEFREELLSKNLSETYREIRISSIVNQEWGNEFFLHDPSGVLWHIGDFFDFK</sequence>
<comment type="caution">
    <text evidence="1">The sequence shown here is derived from an EMBL/GenBank/DDBJ whole genome shotgun (WGS) entry which is preliminary data.</text>
</comment>
<accession>A0A315ZI42</accession>
<organism evidence="1 2">
    <name type="scientific">Sediminitomix flava</name>
    <dbReference type="NCBI Taxonomy" id="379075"/>
    <lineage>
        <taxon>Bacteria</taxon>
        <taxon>Pseudomonadati</taxon>
        <taxon>Bacteroidota</taxon>
        <taxon>Cytophagia</taxon>
        <taxon>Cytophagales</taxon>
        <taxon>Flammeovirgaceae</taxon>
        <taxon>Sediminitomix</taxon>
    </lineage>
</organism>
<evidence type="ECO:0008006" key="3">
    <source>
        <dbReference type="Google" id="ProtNLM"/>
    </source>
</evidence>
<dbReference type="InterPro" id="IPR029068">
    <property type="entry name" value="Glyas_Bleomycin-R_OHBP_Dase"/>
</dbReference>
<gene>
    <name evidence="1" type="ORF">BC781_101734</name>
</gene>
<dbReference type="AlphaFoldDB" id="A0A315ZI42"/>